<organism evidence="3 4">
    <name type="scientific">Brassica rapa subsp. trilocularis</name>
    <dbReference type="NCBI Taxonomy" id="1813537"/>
    <lineage>
        <taxon>Eukaryota</taxon>
        <taxon>Viridiplantae</taxon>
        <taxon>Streptophyta</taxon>
        <taxon>Embryophyta</taxon>
        <taxon>Tracheophyta</taxon>
        <taxon>Spermatophyta</taxon>
        <taxon>Magnoliopsida</taxon>
        <taxon>eudicotyledons</taxon>
        <taxon>Gunneridae</taxon>
        <taxon>Pentapetalae</taxon>
        <taxon>rosids</taxon>
        <taxon>malvids</taxon>
        <taxon>Brassicales</taxon>
        <taxon>Brassicaceae</taxon>
        <taxon>Brassiceae</taxon>
        <taxon>Brassica</taxon>
    </lineage>
</organism>
<keyword evidence="4" id="KW-1185">Reference proteome</keyword>
<dbReference type="EMBL" id="JADBGQ010000001">
    <property type="protein sequence ID" value="KAG5413581.1"/>
    <property type="molecule type" value="Genomic_DNA"/>
</dbReference>
<comment type="caution">
    <text evidence="3">The sequence shown here is derived from an EMBL/GenBank/DDBJ whole genome shotgun (WGS) entry which is preliminary data.</text>
</comment>
<sequence length="418" mass="47903">MAATKMFLIKWYSSYTNLKVFQIWKTSGTTYLLVVWKSSGLLGSLLTKSSGLPGSCLDFQEVVWTSRKSSGLPGSRLDFQEVVWIFLSILVFQIWKTSGTTYLLVVWKSSRSRLDFLKVVWTSCKVVWKSSELPKSLLTKSSKLPGSRLDFLEVSSGLVYSSGIQACLCRGMIYNSFKFDFWDDLHFSRLVKIKIIIFFLKVDDLQLSRHRLVLQLKKKTSRFNYIHTTYNSVVHETTEIISEKNPGRLTIKSSGGRLNYKSSVRLKCKSSGEVKLLKLSIDDLTFSRLRLQISKSIVKITSALTRRLPGKSSTARRLPGKSSTARRLPNIHKASPSTQNTNESHPPRIVSFYDSMNHKKFRIKILVFFSSLWRESERYVVFSSQEWKKKKRKSILGALRASNWLFMVVVVLISMAIL</sequence>
<keyword evidence="2" id="KW-0472">Membrane</keyword>
<feature type="transmembrane region" description="Helical" evidence="2">
    <location>
        <begin position="82"/>
        <end position="107"/>
    </location>
</feature>
<feature type="compositionally biased region" description="Polar residues" evidence="1">
    <location>
        <begin position="311"/>
        <end position="325"/>
    </location>
</feature>
<dbReference type="Proteomes" id="UP000823674">
    <property type="component" value="Chromosome A01"/>
</dbReference>
<feature type="transmembrane region" description="Helical" evidence="2">
    <location>
        <begin position="398"/>
        <end position="417"/>
    </location>
</feature>
<protein>
    <submittedName>
        <fullName evidence="3">Uncharacterized protein</fullName>
    </submittedName>
</protein>
<keyword evidence="2" id="KW-1133">Transmembrane helix</keyword>
<feature type="compositionally biased region" description="Polar residues" evidence="1">
    <location>
        <begin position="335"/>
        <end position="344"/>
    </location>
</feature>
<evidence type="ECO:0000313" key="3">
    <source>
        <dbReference type="EMBL" id="KAG5413581.1"/>
    </source>
</evidence>
<evidence type="ECO:0000256" key="1">
    <source>
        <dbReference type="SAM" id="MobiDB-lite"/>
    </source>
</evidence>
<evidence type="ECO:0000256" key="2">
    <source>
        <dbReference type="SAM" id="Phobius"/>
    </source>
</evidence>
<evidence type="ECO:0000313" key="4">
    <source>
        <dbReference type="Proteomes" id="UP000823674"/>
    </source>
</evidence>
<gene>
    <name evidence="3" type="primary">A01g501840.1_BraROA</name>
    <name evidence="3" type="ORF">IGI04_001148</name>
</gene>
<name>A0ABQ7NRU2_BRACM</name>
<proteinExistence type="predicted"/>
<keyword evidence="2" id="KW-0812">Transmembrane</keyword>
<reference evidence="3 4" key="1">
    <citation type="submission" date="2021-03" db="EMBL/GenBank/DDBJ databases">
        <authorList>
            <person name="King G.J."/>
            <person name="Bancroft I."/>
            <person name="Baten A."/>
            <person name="Bloomfield J."/>
            <person name="Borpatragohain P."/>
            <person name="He Z."/>
            <person name="Irish N."/>
            <person name="Irwin J."/>
            <person name="Liu K."/>
            <person name="Mauleon R.P."/>
            <person name="Moore J."/>
            <person name="Morris R."/>
            <person name="Ostergaard L."/>
            <person name="Wang B."/>
            <person name="Wells R."/>
        </authorList>
    </citation>
    <scope>NUCLEOTIDE SEQUENCE [LARGE SCALE GENOMIC DNA]</scope>
    <source>
        <strain evidence="3">R-o-18</strain>
        <tissue evidence="3">Leaf</tissue>
    </source>
</reference>
<accession>A0ABQ7NRU2</accession>
<feature type="region of interest" description="Disordered" evidence="1">
    <location>
        <begin position="309"/>
        <end position="346"/>
    </location>
</feature>